<gene>
    <name evidence="9" type="ORF">ACFQ2I_10255</name>
</gene>
<name>A0ABW3HQH8_9BACL</name>
<dbReference type="InterPro" id="IPR051811">
    <property type="entry name" value="Cytochrome_c550/c551-like"/>
</dbReference>
<dbReference type="InterPro" id="IPR036909">
    <property type="entry name" value="Cyt_c-like_dom_sf"/>
</dbReference>
<dbReference type="PROSITE" id="PS51257">
    <property type="entry name" value="PROKAR_LIPOPROTEIN"/>
    <property type="match status" value="1"/>
</dbReference>
<feature type="domain" description="Cytochrome c" evidence="8">
    <location>
        <begin position="47"/>
        <end position="122"/>
    </location>
</feature>
<keyword evidence="1" id="KW-0813">Transport</keyword>
<evidence type="ECO:0000256" key="2">
    <source>
        <dbReference type="ARBA" id="ARBA00022617"/>
    </source>
</evidence>
<dbReference type="PANTHER" id="PTHR37823">
    <property type="entry name" value="CYTOCHROME C-553-LIKE"/>
    <property type="match status" value="1"/>
</dbReference>
<proteinExistence type="predicted"/>
<dbReference type="RefSeq" id="WP_377564028.1">
    <property type="nucleotide sequence ID" value="NZ_JBHTJZ010000011.1"/>
</dbReference>
<keyword evidence="4" id="KW-0249">Electron transport</keyword>
<dbReference type="PIRSF" id="PIRSF000025">
    <property type="entry name" value="Cytc_Bsub_c550"/>
    <property type="match status" value="1"/>
</dbReference>
<evidence type="ECO:0000256" key="7">
    <source>
        <dbReference type="SAM" id="SignalP"/>
    </source>
</evidence>
<evidence type="ECO:0000259" key="8">
    <source>
        <dbReference type="PROSITE" id="PS51007"/>
    </source>
</evidence>
<keyword evidence="5 6" id="KW-0408">Iron</keyword>
<evidence type="ECO:0000256" key="6">
    <source>
        <dbReference type="PROSITE-ProRule" id="PRU00433"/>
    </source>
</evidence>
<protein>
    <submittedName>
        <fullName evidence="9">C-type cytochrome</fullName>
    </submittedName>
</protein>
<organism evidence="9 10">
    <name type="scientific">Paenibacillus chungangensis</name>
    <dbReference type="NCBI Taxonomy" id="696535"/>
    <lineage>
        <taxon>Bacteria</taxon>
        <taxon>Bacillati</taxon>
        <taxon>Bacillota</taxon>
        <taxon>Bacilli</taxon>
        <taxon>Bacillales</taxon>
        <taxon>Paenibacillaceae</taxon>
        <taxon>Paenibacillus</taxon>
    </lineage>
</organism>
<dbReference type="PROSITE" id="PS51007">
    <property type="entry name" value="CYTC"/>
    <property type="match status" value="1"/>
</dbReference>
<dbReference type="Proteomes" id="UP001596989">
    <property type="component" value="Unassembled WGS sequence"/>
</dbReference>
<dbReference type="PANTHER" id="PTHR37823:SF4">
    <property type="entry name" value="MENAQUINOL-CYTOCHROME C REDUCTASE CYTOCHROME B_C SUBUNIT"/>
    <property type="match status" value="1"/>
</dbReference>
<keyword evidence="7" id="KW-0732">Signal</keyword>
<keyword evidence="2 6" id="KW-0349">Heme</keyword>
<keyword evidence="10" id="KW-1185">Reference proteome</keyword>
<dbReference type="InterPro" id="IPR009056">
    <property type="entry name" value="Cyt_c-like_dom"/>
</dbReference>
<dbReference type="EMBL" id="JBHTJZ010000011">
    <property type="protein sequence ID" value="MFD0959771.1"/>
    <property type="molecule type" value="Genomic_DNA"/>
</dbReference>
<dbReference type="InterPro" id="IPR012218">
    <property type="entry name" value="Cyt_c_BACSU-c550-type"/>
</dbReference>
<keyword evidence="3 6" id="KW-0479">Metal-binding</keyword>
<dbReference type="Pfam" id="PF13442">
    <property type="entry name" value="Cytochrome_CBB3"/>
    <property type="match status" value="1"/>
</dbReference>
<comment type="caution">
    <text evidence="9">The sequence shown here is derived from an EMBL/GenBank/DDBJ whole genome shotgun (WGS) entry which is preliminary data.</text>
</comment>
<evidence type="ECO:0000313" key="10">
    <source>
        <dbReference type="Proteomes" id="UP001596989"/>
    </source>
</evidence>
<evidence type="ECO:0000313" key="9">
    <source>
        <dbReference type="EMBL" id="MFD0959771.1"/>
    </source>
</evidence>
<evidence type="ECO:0000256" key="5">
    <source>
        <dbReference type="ARBA" id="ARBA00023004"/>
    </source>
</evidence>
<feature type="signal peptide" evidence="7">
    <location>
        <begin position="1"/>
        <end position="20"/>
    </location>
</feature>
<dbReference type="SUPFAM" id="SSF46626">
    <property type="entry name" value="Cytochrome c"/>
    <property type="match status" value="1"/>
</dbReference>
<evidence type="ECO:0000256" key="4">
    <source>
        <dbReference type="ARBA" id="ARBA00022982"/>
    </source>
</evidence>
<feature type="chain" id="PRO_5046440016" evidence="7">
    <location>
        <begin position="21"/>
        <end position="122"/>
    </location>
</feature>
<evidence type="ECO:0000256" key="3">
    <source>
        <dbReference type="ARBA" id="ARBA00022723"/>
    </source>
</evidence>
<dbReference type="Gene3D" id="1.10.760.10">
    <property type="entry name" value="Cytochrome c-like domain"/>
    <property type="match status" value="1"/>
</dbReference>
<accession>A0ABW3HQH8</accession>
<evidence type="ECO:0000256" key="1">
    <source>
        <dbReference type="ARBA" id="ARBA00022448"/>
    </source>
</evidence>
<reference evidence="10" key="1">
    <citation type="journal article" date="2019" name="Int. J. Syst. Evol. Microbiol.">
        <title>The Global Catalogue of Microorganisms (GCM) 10K type strain sequencing project: providing services to taxonomists for standard genome sequencing and annotation.</title>
        <authorList>
            <consortium name="The Broad Institute Genomics Platform"/>
            <consortium name="The Broad Institute Genome Sequencing Center for Infectious Disease"/>
            <person name="Wu L."/>
            <person name="Ma J."/>
        </authorList>
    </citation>
    <scope>NUCLEOTIDE SEQUENCE [LARGE SCALE GENOMIC DNA]</scope>
    <source>
        <strain evidence="10">CCUG 59129</strain>
    </source>
</reference>
<sequence length="122" mass="12412">MKALRSIWIVAILSLMLVMAACGGNGGGNKANNGAGTNAGEQNGAAVNAAEAEAVYKQNCVGCHAVDLAGGVGPNLQAVGGKLTAEQIHDRIYNGAGGMPAYKDQLSKDEIDALTNWLASKK</sequence>